<keyword evidence="3 11" id="KW-0813">Transport</keyword>
<dbReference type="InterPro" id="IPR023395">
    <property type="entry name" value="MCP_dom_sf"/>
</dbReference>
<dbReference type="AlphaFoldDB" id="A0A090MZ42"/>
<evidence type="ECO:0000313" key="16">
    <source>
        <dbReference type="WormBase" id="SRAE_2000293700"/>
    </source>
</evidence>
<feature type="repeat" description="Solcar" evidence="10">
    <location>
        <begin position="146"/>
        <end position="230"/>
    </location>
</feature>
<evidence type="ECO:0000256" key="6">
    <source>
        <dbReference type="ARBA" id="ARBA00022792"/>
    </source>
</evidence>
<evidence type="ECO:0000256" key="9">
    <source>
        <dbReference type="ARBA" id="ARBA00023136"/>
    </source>
</evidence>
<evidence type="ECO:0000313" key="15">
    <source>
        <dbReference type="WBParaSite" id="SRAE_2000293700.1"/>
    </source>
</evidence>
<feature type="transmembrane region" description="Helical" evidence="12">
    <location>
        <begin position="144"/>
        <end position="166"/>
    </location>
</feature>
<keyword evidence="4 10" id="KW-0812">Transmembrane</keyword>
<evidence type="ECO:0000256" key="7">
    <source>
        <dbReference type="ARBA" id="ARBA00022989"/>
    </source>
</evidence>
<dbReference type="Gene3D" id="1.50.40.10">
    <property type="entry name" value="Mitochondrial carrier domain"/>
    <property type="match status" value="1"/>
</dbReference>
<keyword evidence="7 12" id="KW-1133">Transmembrane helix</keyword>
<keyword evidence="8" id="KW-0496">Mitochondrion</keyword>
<dbReference type="SUPFAM" id="SSF103506">
    <property type="entry name" value="Mitochondrial carrier"/>
    <property type="match status" value="1"/>
</dbReference>
<comment type="subcellular location">
    <subcellularLocation>
        <location evidence="1">Mitochondrion inner membrane</location>
        <topology evidence="1">Multi-pass membrane protein</topology>
    </subcellularLocation>
</comment>
<evidence type="ECO:0000256" key="8">
    <source>
        <dbReference type="ARBA" id="ARBA00023128"/>
    </source>
</evidence>
<dbReference type="GO" id="GO:0005743">
    <property type="term" value="C:mitochondrial inner membrane"/>
    <property type="evidence" value="ECO:0007669"/>
    <property type="project" value="UniProtKB-SubCell"/>
</dbReference>
<dbReference type="EMBL" id="LN609529">
    <property type="protein sequence ID" value="CEF68279.1"/>
    <property type="molecule type" value="Genomic_DNA"/>
</dbReference>
<organism evidence="13">
    <name type="scientific">Strongyloides ratti</name>
    <name type="common">Parasitic roundworm</name>
    <dbReference type="NCBI Taxonomy" id="34506"/>
    <lineage>
        <taxon>Eukaryota</taxon>
        <taxon>Metazoa</taxon>
        <taxon>Ecdysozoa</taxon>
        <taxon>Nematoda</taxon>
        <taxon>Chromadorea</taxon>
        <taxon>Rhabditida</taxon>
        <taxon>Tylenchina</taxon>
        <taxon>Panagrolaimomorpha</taxon>
        <taxon>Strongyloidoidea</taxon>
        <taxon>Strongyloididae</taxon>
        <taxon>Strongyloides</taxon>
    </lineage>
</organism>
<feature type="transmembrane region" description="Helical" evidence="12">
    <location>
        <begin position="109"/>
        <end position="132"/>
    </location>
</feature>
<keyword evidence="9 10" id="KW-0472">Membrane</keyword>
<dbReference type="STRING" id="34506.A0A090MZ42"/>
<dbReference type="PANTHER" id="PTHR45760">
    <property type="entry name" value="FI19922P1-RELATED"/>
    <property type="match status" value="1"/>
</dbReference>
<feature type="repeat" description="Solcar" evidence="10">
    <location>
        <begin position="16"/>
        <end position="139"/>
    </location>
</feature>
<keyword evidence="6" id="KW-0999">Mitochondrion inner membrane</keyword>
<dbReference type="OMA" id="YWWGYES"/>
<evidence type="ECO:0000256" key="1">
    <source>
        <dbReference type="ARBA" id="ARBA00004448"/>
    </source>
</evidence>
<evidence type="ECO:0000256" key="2">
    <source>
        <dbReference type="ARBA" id="ARBA00006375"/>
    </source>
</evidence>
<dbReference type="Proteomes" id="UP000035682">
    <property type="component" value="Unplaced"/>
</dbReference>
<name>A0A090MZ42_STRRB</name>
<evidence type="ECO:0000313" key="13">
    <source>
        <dbReference type="EMBL" id="CEF68279.1"/>
    </source>
</evidence>
<evidence type="ECO:0000256" key="5">
    <source>
        <dbReference type="ARBA" id="ARBA00022737"/>
    </source>
</evidence>
<reference evidence="15" key="2">
    <citation type="submission" date="2020-12" db="UniProtKB">
        <authorList>
            <consortium name="WormBaseParasite"/>
        </authorList>
    </citation>
    <scope>IDENTIFICATION</scope>
</reference>
<dbReference type="WormBase" id="SRAE_2000293700">
    <property type="protein sequence ID" value="SRP10329"/>
    <property type="gene ID" value="WBGene00263156"/>
</dbReference>
<evidence type="ECO:0000256" key="11">
    <source>
        <dbReference type="RuleBase" id="RU000488"/>
    </source>
</evidence>
<dbReference type="CTD" id="36380649"/>
<evidence type="ECO:0000313" key="14">
    <source>
        <dbReference type="Proteomes" id="UP000035682"/>
    </source>
</evidence>
<evidence type="ECO:0000256" key="3">
    <source>
        <dbReference type="ARBA" id="ARBA00022448"/>
    </source>
</evidence>
<proteinExistence type="inferred from homology"/>
<evidence type="ECO:0000256" key="12">
    <source>
        <dbReference type="SAM" id="Phobius"/>
    </source>
</evidence>
<dbReference type="InterPro" id="IPR045315">
    <property type="entry name" value="Mtm1-like"/>
</dbReference>
<dbReference type="InterPro" id="IPR018108">
    <property type="entry name" value="MCP_transmembrane"/>
</dbReference>
<dbReference type="PROSITE" id="PS50920">
    <property type="entry name" value="SOLCAR"/>
    <property type="match status" value="3"/>
</dbReference>
<accession>A0A090MZ42</accession>
<protein>
    <submittedName>
        <fullName evidence="13 15">Mitochondrial substrate/solute carrier repeat and Mitochondrial carrier domain-containing protein</fullName>
    </submittedName>
</protein>
<dbReference type="Pfam" id="PF00153">
    <property type="entry name" value="Mito_carr"/>
    <property type="match status" value="3"/>
</dbReference>
<dbReference type="RefSeq" id="XP_024507479.1">
    <property type="nucleotide sequence ID" value="XM_024654071.1"/>
</dbReference>
<dbReference type="OrthoDB" id="1747031at2759"/>
<dbReference type="GO" id="GO:1990542">
    <property type="term" value="P:mitochondrial transmembrane transport"/>
    <property type="evidence" value="ECO:0007669"/>
    <property type="project" value="InterPro"/>
</dbReference>
<sequence length="349" mass="39553">MAATSLKVVENQLDEITAFQQMASAGVGGFLTSLSMNPMDVVKVRLQKQMQPFANGQCYLYYNGLLERWCTSCLRNNSRVEDCEWFSRPGNFTGTIDAFKKIIRNEGILSLWSGLSTSIIHSIPTTIIYYSAYDSMNTYIKKKYGDYILTPLFCGAFARTFAVTIVSPVEMCRTKMQSEKLSYRNLSRVIKDTVYKEGILSLWRGWSATLSRDVPFSAIYWVSYEAMNKKLRHFYNIKEKTLSINATCGAICGAFTAAITTPFDVVKTQREITLGNLEIKNPQIKDVRSASIKEIFGQICKNLGPSHLFTGVVPRIAKIAPACTIMISTYEYLKNYFVHLNINNKQNFR</sequence>
<dbReference type="PANTHER" id="PTHR45760:SF2">
    <property type="entry name" value="FI19922P1-RELATED"/>
    <property type="match status" value="1"/>
</dbReference>
<dbReference type="WBParaSite" id="SRAE_2000293700.1">
    <property type="protein sequence ID" value="SRAE_2000293700.1"/>
    <property type="gene ID" value="WBGene00263156"/>
</dbReference>
<comment type="similarity">
    <text evidence="2 11">Belongs to the mitochondrial carrier (TC 2.A.29) family.</text>
</comment>
<dbReference type="GeneID" id="36380649"/>
<reference evidence="13 14" key="1">
    <citation type="submission" date="2014-09" db="EMBL/GenBank/DDBJ databases">
        <authorList>
            <person name="Martin A.A."/>
        </authorList>
    </citation>
    <scope>NUCLEOTIDE SEQUENCE</scope>
    <source>
        <strain evidence="14">ED321</strain>
        <strain evidence="13">ED321 Heterogonic</strain>
    </source>
</reference>
<evidence type="ECO:0000256" key="10">
    <source>
        <dbReference type="PROSITE-ProRule" id="PRU00282"/>
    </source>
</evidence>
<feature type="repeat" description="Solcar" evidence="10">
    <location>
        <begin position="240"/>
        <end position="336"/>
    </location>
</feature>
<keyword evidence="14" id="KW-1185">Reference proteome</keyword>
<keyword evidence="5" id="KW-0677">Repeat</keyword>
<evidence type="ECO:0000256" key="4">
    <source>
        <dbReference type="ARBA" id="ARBA00022692"/>
    </source>
</evidence>
<gene>
    <name evidence="13 15 16" type="ORF">SRAE_2000293700</name>
</gene>